<evidence type="ECO:0000313" key="2">
    <source>
        <dbReference type="Proteomes" id="UP000199149"/>
    </source>
</evidence>
<dbReference type="STRING" id="684065.SAMN05421738_101289"/>
<protein>
    <recommendedName>
        <fullName evidence="3">VCBS repeat-containing protein</fullName>
    </recommendedName>
</protein>
<dbReference type="EMBL" id="FOUZ01000001">
    <property type="protein sequence ID" value="SFM66021.1"/>
    <property type="molecule type" value="Genomic_DNA"/>
</dbReference>
<reference evidence="2" key="1">
    <citation type="submission" date="2016-10" db="EMBL/GenBank/DDBJ databases">
        <authorList>
            <person name="Varghese N."/>
            <person name="Submissions S."/>
        </authorList>
    </citation>
    <scope>NUCLEOTIDE SEQUENCE [LARGE SCALE GENOMIC DNA]</scope>
    <source>
        <strain evidence="2">XJ109</strain>
    </source>
</reference>
<keyword evidence="2" id="KW-1185">Reference proteome</keyword>
<dbReference type="AlphaFoldDB" id="A0A1I4SNQ7"/>
<proteinExistence type="predicted"/>
<dbReference type="Proteomes" id="UP000199149">
    <property type="component" value="Unassembled WGS sequence"/>
</dbReference>
<name>A0A1I4SNQ7_9FLAO</name>
<evidence type="ECO:0008006" key="3">
    <source>
        <dbReference type="Google" id="ProtNLM"/>
    </source>
</evidence>
<gene>
    <name evidence="1" type="ORF">SAMN05421738_101289</name>
</gene>
<evidence type="ECO:0000313" key="1">
    <source>
        <dbReference type="EMBL" id="SFM66021.1"/>
    </source>
</evidence>
<organism evidence="1 2">
    <name type="scientific">Algoriella xinjiangensis</name>
    <dbReference type="NCBI Taxonomy" id="684065"/>
    <lineage>
        <taxon>Bacteria</taxon>
        <taxon>Pseudomonadati</taxon>
        <taxon>Bacteroidota</taxon>
        <taxon>Flavobacteriia</taxon>
        <taxon>Flavobacteriales</taxon>
        <taxon>Weeksellaceae</taxon>
        <taxon>Algoriella</taxon>
    </lineage>
</organism>
<sequence>MKLHFFIALFFSINSIIFAKDMIVKDFDGDGKFDKIMIDHETKKIVFLLSSLDYKKQTSLAFSELPKSAILEETKNGFKFENKIDNIVFTTYFRYNRQTKTIDLTALKRKIVSDDYSIENGESSFITATQEFIGKWLSLDKNSNKVISLPTLKTKLDLQPILLNDFNDDYLKKFDQQSMAFYKAEISKQK</sequence>
<dbReference type="OrthoDB" id="1439845at2"/>
<dbReference type="RefSeq" id="WP_125113123.1">
    <property type="nucleotide sequence ID" value="NZ_UYIY01000006.1"/>
</dbReference>
<accession>A0A1I4SNQ7</accession>